<proteinExistence type="predicted"/>
<feature type="transmembrane region" description="Helical" evidence="7">
    <location>
        <begin position="312"/>
        <end position="333"/>
    </location>
</feature>
<feature type="transmembrane region" description="Helical" evidence="7">
    <location>
        <begin position="171"/>
        <end position="194"/>
    </location>
</feature>
<feature type="transmembrane region" description="Helical" evidence="7">
    <location>
        <begin position="99"/>
        <end position="123"/>
    </location>
</feature>
<feature type="transmembrane region" description="Helical" evidence="7">
    <location>
        <begin position="232"/>
        <end position="250"/>
    </location>
</feature>
<dbReference type="RefSeq" id="WP_110530862.1">
    <property type="nucleotide sequence ID" value="NZ_NOXG01000012.1"/>
</dbReference>
<keyword evidence="5" id="KW-0406">Ion transport</keyword>
<keyword evidence="3 7" id="KW-0812">Transmembrane</keyword>
<evidence type="ECO:0000256" key="4">
    <source>
        <dbReference type="ARBA" id="ARBA00022989"/>
    </source>
</evidence>
<dbReference type="GO" id="GO:0016020">
    <property type="term" value="C:membrane"/>
    <property type="evidence" value="ECO:0007669"/>
    <property type="project" value="UniProtKB-SubCell"/>
</dbReference>
<dbReference type="InterPro" id="IPR050794">
    <property type="entry name" value="CPA2_transporter"/>
</dbReference>
<dbReference type="PANTHER" id="PTHR32468">
    <property type="entry name" value="CATION/H + ANTIPORTER"/>
    <property type="match status" value="1"/>
</dbReference>
<evidence type="ECO:0000256" key="2">
    <source>
        <dbReference type="ARBA" id="ARBA00022448"/>
    </source>
</evidence>
<name>A0A318Q6I6_9PROT</name>
<reference evidence="9 10" key="1">
    <citation type="submission" date="2017-07" db="EMBL/GenBank/DDBJ databases">
        <title>A draft genome sequence of Komagataeibacter sp. T5K1.</title>
        <authorList>
            <person name="Skraban J."/>
            <person name="Cleenwerck I."/>
            <person name="Vandamme P."/>
            <person name="Trcek J."/>
        </authorList>
    </citation>
    <scope>NUCLEOTIDE SEQUENCE [LARGE SCALE GENOMIC DNA]</scope>
    <source>
        <strain evidence="9 10">T5K1</strain>
    </source>
</reference>
<evidence type="ECO:0000256" key="6">
    <source>
        <dbReference type="ARBA" id="ARBA00023136"/>
    </source>
</evidence>
<dbReference type="InterPro" id="IPR038770">
    <property type="entry name" value="Na+/solute_symporter_sf"/>
</dbReference>
<dbReference type="Gene3D" id="1.20.1530.20">
    <property type="match status" value="1"/>
</dbReference>
<dbReference type="Proteomes" id="UP000247609">
    <property type="component" value="Unassembled WGS sequence"/>
</dbReference>
<evidence type="ECO:0000256" key="7">
    <source>
        <dbReference type="SAM" id="Phobius"/>
    </source>
</evidence>
<feature type="transmembrane region" description="Helical" evidence="7">
    <location>
        <begin position="6"/>
        <end position="22"/>
    </location>
</feature>
<dbReference type="InterPro" id="IPR006153">
    <property type="entry name" value="Cation/H_exchanger_TM"/>
</dbReference>
<dbReference type="Pfam" id="PF00999">
    <property type="entry name" value="Na_H_Exchanger"/>
    <property type="match status" value="1"/>
</dbReference>
<dbReference type="EMBL" id="NOXG01000012">
    <property type="protein sequence ID" value="PYD75236.1"/>
    <property type="molecule type" value="Genomic_DNA"/>
</dbReference>
<organism evidence="9 10">
    <name type="scientific">Novacetimonas pomaceti</name>
    <dbReference type="NCBI Taxonomy" id="2021998"/>
    <lineage>
        <taxon>Bacteria</taxon>
        <taxon>Pseudomonadati</taxon>
        <taxon>Pseudomonadota</taxon>
        <taxon>Alphaproteobacteria</taxon>
        <taxon>Acetobacterales</taxon>
        <taxon>Acetobacteraceae</taxon>
        <taxon>Novacetimonas</taxon>
    </lineage>
</organism>
<feature type="transmembrane region" description="Helical" evidence="7">
    <location>
        <begin position="62"/>
        <end position="79"/>
    </location>
</feature>
<feature type="transmembrane region" description="Helical" evidence="7">
    <location>
        <begin position="374"/>
        <end position="398"/>
    </location>
</feature>
<dbReference type="GO" id="GO:0015297">
    <property type="term" value="F:antiporter activity"/>
    <property type="evidence" value="ECO:0007669"/>
    <property type="project" value="InterPro"/>
</dbReference>
<sequence>MSDITALILDAGVFVLLPWLAWRLMQRAIPIVVLPILVGITLAALHMPVGRLGIPSTYGTDIGWVAVLILAFTAGLEMWQHPGEDPAVQSIPQPSVGRLLGGAFVAMAVPFVVGSALIHQFFLPLRGWQPPHATGMIAALGIGLCIAVSALPVLIGVVRELEPAQKPLGQLALKLAVVDDATLWIGLAALQFAARGSAALHGWSAMQFIAVGLLAALALMGSWATRNLRHPPLWLIWGCLPLYLAAGSWASMQLGLHELIGAYFAGAVMPPGWVRRLPVEKVGTFALIWFAPMFFGHSGLHINGDALTWPSVLASVMLVVISITSKMGGVYLFAPAADLSGRQKLAIGSLLQCKGLMEIVAATILHAQGMISEFAFTSLMLLAVISTILTGPLFQFVAPRPRKAPAPRACQRVVPVQE</sequence>
<feature type="domain" description="Cation/H+ exchanger transmembrane" evidence="8">
    <location>
        <begin position="15"/>
        <end position="396"/>
    </location>
</feature>
<feature type="transmembrane region" description="Helical" evidence="7">
    <location>
        <begin position="135"/>
        <end position="159"/>
    </location>
</feature>
<feature type="transmembrane region" description="Helical" evidence="7">
    <location>
        <begin position="29"/>
        <end position="50"/>
    </location>
</feature>
<evidence type="ECO:0000259" key="8">
    <source>
        <dbReference type="Pfam" id="PF00999"/>
    </source>
</evidence>
<protein>
    <submittedName>
        <fullName evidence="9">Sodium:proton antiporter</fullName>
    </submittedName>
</protein>
<evidence type="ECO:0000313" key="9">
    <source>
        <dbReference type="EMBL" id="PYD75236.1"/>
    </source>
</evidence>
<evidence type="ECO:0000256" key="3">
    <source>
        <dbReference type="ARBA" id="ARBA00022692"/>
    </source>
</evidence>
<feature type="transmembrane region" description="Helical" evidence="7">
    <location>
        <begin position="200"/>
        <end position="220"/>
    </location>
</feature>
<comment type="caution">
    <text evidence="9">The sequence shown here is derived from an EMBL/GenBank/DDBJ whole genome shotgun (WGS) entry which is preliminary data.</text>
</comment>
<dbReference type="AlphaFoldDB" id="A0A318Q6I6"/>
<feature type="transmembrane region" description="Helical" evidence="7">
    <location>
        <begin position="282"/>
        <end position="300"/>
    </location>
</feature>
<comment type="subcellular location">
    <subcellularLocation>
        <location evidence="1">Membrane</location>
        <topology evidence="1">Multi-pass membrane protein</topology>
    </subcellularLocation>
</comment>
<gene>
    <name evidence="9" type="ORF">CFR71_10425</name>
</gene>
<dbReference type="PANTHER" id="PTHR32468:SF0">
    <property type="entry name" value="K(+)_H(+) ANTIPORTER 1"/>
    <property type="match status" value="1"/>
</dbReference>
<accession>A0A318Q6I6</accession>
<keyword evidence="4 7" id="KW-1133">Transmembrane helix</keyword>
<evidence type="ECO:0000313" key="10">
    <source>
        <dbReference type="Proteomes" id="UP000247609"/>
    </source>
</evidence>
<dbReference type="GO" id="GO:1902600">
    <property type="term" value="P:proton transmembrane transport"/>
    <property type="evidence" value="ECO:0007669"/>
    <property type="project" value="InterPro"/>
</dbReference>
<keyword evidence="2" id="KW-0813">Transport</keyword>
<evidence type="ECO:0000256" key="1">
    <source>
        <dbReference type="ARBA" id="ARBA00004141"/>
    </source>
</evidence>
<evidence type="ECO:0000256" key="5">
    <source>
        <dbReference type="ARBA" id="ARBA00023065"/>
    </source>
</evidence>
<keyword evidence="6 7" id="KW-0472">Membrane</keyword>